<dbReference type="RefSeq" id="WP_275474454.1">
    <property type="nucleotide sequence ID" value="NZ_CP162940.1"/>
</dbReference>
<dbReference type="Pfam" id="PF01832">
    <property type="entry name" value="Glucosaminidase"/>
    <property type="match status" value="1"/>
</dbReference>
<organism evidence="3 4">
    <name type="scientific">Alicyclobacillus fastidiosus</name>
    <dbReference type="NCBI Taxonomy" id="392011"/>
    <lineage>
        <taxon>Bacteria</taxon>
        <taxon>Bacillati</taxon>
        <taxon>Bacillota</taxon>
        <taxon>Bacilli</taxon>
        <taxon>Bacillales</taxon>
        <taxon>Alicyclobacillaceae</taxon>
        <taxon>Alicyclobacillus</taxon>
    </lineage>
</organism>
<dbReference type="SMART" id="SM00047">
    <property type="entry name" value="LYZ2"/>
    <property type="match status" value="1"/>
</dbReference>
<evidence type="ECO:0000259" key="2">
    <source>
        <dbReference type="SMART" id="SM00047"/>
    </source>
</evidence>
<proteinExistence type="predicted"/>
<comment type="caution">
    <text evidence="3">The sequence shown here is derived from an EMBL/GenBank/DDBJ whole genome shotgun (WGS) entry which is preliminary data.</text>
</comment>
<dbReference type="EMBL" id="JBDXSU010000007">
    <property type="protein sequence ID" value="MFB5190775.1"/>
    <property type="molecule type" value="Genomic_DNA"/>
</dbReference>
<reference evidence="3 4" key="1">
    <citation type="journal article" date="2024" name="Int. J. Mol. Sci.">
        <title>Exploration of Alicyclobacillus spp. Genome in Search of Antibiotic Resistance.</title>
        <authorList>
            <person name="Bucka-Kolendo J."/>
            <person name="Kiousi D.E."/>
            <person name="Dekowska A."/>
            <person name="Mikolajczuk-Szczyrba A."/>
            <person name="Karadedos D.M."/>
            <person name="Michael P."/>
            <person name="Galanis A."/>
            <person name="Sokolowska B."/>
        </authorList>
    </citation>
    <scope>NUCLEOTIDE SEQUENCE [LARGE SCALE GENOMIC DNA]</scope>
    <source>
        <strain evidence="3 4">KKP 3000</strain>
    </source>
</reference>
<evidence type="ECO:0000313" key="3">
    <source>
        <dbReference type="EMBL" id="MFB5190775.1"/>
    </source>
</evidence>
<evidence type="ECO:0000256" key="1">
    <source>
        <dbReference type="SAM" id="SignalP"/>
    </source>
</evidence>
<dbReference type="Gene3D" id="1.10.101.10">
    <property type="entry name" value="PGBD-like superfamily/PGBD"/>
    <property type="match status" value="2"/>
</dbReference>
<protein>
    <submittedName>
        <fullName evidence="3">Peptidoglycan-binding protein</fullName>
    </submittedName>
</protein>
<dbReference type="InterPro" id="IPR036366">
    <property type="entry name" value="PGBDSf"/>
</dbReference>
<dbReference type="InterPro" id="IPR036365">
    <property type="entry name" value="PGBD-like_sf"/>
</dbReference>
<dbReference type="InterPro" id="IPR002477">
    <property type="entry name" value="Peptidoglycan-bd-like"/>
</dbReference>
<dbReference type="Proteomes" id="UP001579974">
    <property type="component" value="Unassembled WGS sequence"/>
</dbReference>
<feature type="chain" id="PRO_5046987511" evidence="1">
    <location>
        <begin position="27"/>
        <end position="676"/>
    </location>
</feature>
<feature type="signal peptide" evidence="1">
    <location>
        <begin position="1"/>
        <end position="26"/>
    </location>
</feature>
<dbReference type="Gene3D" id="1.10.530.10">
    <property type="match status" value="1"/>
</dbReference>
<evidence type="ECO:0000313" key="4">
    <source>
        <dbReference type="Proteomes" id="UP001579974"/>
    </source>
</evidence>
<dbReference type="Pfam" id="PF01471">
    <property type="entry name" value="PG_binding_1"/>
    <property type="match status" value="2"/>
</dbReference>
<dbReference type="InterPro" id="IPR002901">
    <property type="entry name" value="MGlyc_endo_b_GlcNAc-like_dom"/>
</dbReference>
<dbReference type="SUPFAM" id="SSF47090">
    <property type="entry name" value="PGBD-like"/>
    <property type="match status" value="2"/>
</dbReference>
<accession>A0ABV5AEW7</accession>
<gene>
    <name evidence="3" type="ORF">KKP3000_004261</name>
</gene>
<sequence>MKAQHVVVGMTLSAMVAVSIPAVSYAQTTEESIQAGSTGSAVVLLQNDLNALGFTVGQADGQFGVKTTTEVEAFQKAHKLTADGVVGPATWKAIDSAVAPMVTKPVALSASSKAAKSIEIKHIYYNNKLITSPYGFTYDSTDYMPIWYVMNTLDKEGFTHTWSGNVWNIIVPNATSQSINYSNIHYGKGSMAIAINGTVVARVIGVTHVDPASKSTTTFMPIYYVEKALDRVGITSTWNGTTWKMTSSGSQGGGTSTSVPYGNVDLRFPAPSSITASSIDSYFAKSAYQGSVGSPLTGLGASFIDAQKTYGVDATYLVAHALFESAYGLSSIAQQDNNLFGYGAFTDNPGQDAGVFPSDDYAIRFQAWEVRNNYLNPGSSNYGGEPTLTGMNVNYASDQNWASGVGSLMGQISASVGLNSSNYQSYSASNAAPAPSSTSEPVYYLNGATATTMANTDYSGLPYYASVTAGQNDMFFGPLENGSFGQSVSELQKYLNSTMNAGLTVDGQFGTSTETAVKAFEAAKGLPQDGIWSFSMWQTYIDPLSNTPTLPAGQSVNVDEIAQGMAGGYVVPWYHIANVGWVDSQYVQLTNVYRVIAANPLSANTSISVYSDTSGTQSIATLHSGDFVVASSPTATNGMYEIQFAAETAATSGGKTPGTLMTGYVSAQRASLSAQS</sequence>
<keyword evidence="4" id="KW-1185">Reference proteome</keyword>
<keyword evidence="1" id="KW-0732">Signal</keyword>
<name>A0ABV5AEW7_9BACL</name>
<feature type="domain" description="Mannosyl-glycoprotein endo-beta-N-acetylglucosamidase-like" evidence="2">
    <location>
        <begin position="288"/>
        <end position="424"/>
    </location>
</feature>